<dbReference type="EMBL" id="JANJQO010001379">
    <property type="protein sequence ID" value="KAJ2971238.1"/>
    <property type="molecule type" value="Genomic_DNA"/>
</dbReference>
<proteinExistence type="predicted"/>
<dbReference type="Proteomes" id="UP001143910">
    <property type="component" value="Unassembled WGS sequence"/>
</dbReference>
<protein>
    <submittedName>
        <fullName evidence="1">Uncharacterized protein</fullName>
    </submittedName>
</protein>
<keyword evidence="2" id="KW-1185">Reference proteome</keyword>
<accession>A0ACC1MYI6</accession>
<name>A0ACC1MYI6_9HYPO</name>
<evidence type="ECO:0000313" key="2">
    <source>
        <dbReference type="Proteomes" id="UP001143910"/>
    </source>
</evidence>
<reference evidence="1" key="1">
    <citation type="submission" date="2022-08" db="EMBL/GenBank/DDBJ databases">
        <title>Genome Sequence of Lecanicillium fungicola.</title>
        <authorList>
            <person name="Buettner E."/>
        </authorList>
    </citation>
    <scope>NUCLEOTIDE SEQUENCE</scope>
    <source>
        <strain evidence="1">Babe33</strain>
    </source>
</reference>
<organism evidence="1 2">
    <name type="scientific">Zarea fungicola</name>
    <dbReference type="NCBI Taxonomy" id="93591"/>
    <lineage>
        <taxon>Eukaryota</taxon>
        <taxon>Fungi</taxon>
        <taxon>Dikarya</taxon>
        <taxon>Ascomycota</taxon>
        <taxon>Pezizomycotina</taxon>
        <taxon>Sordariomycetes</taxon>
        <taxon>Hypocreomycetidae</taxon>
        <taxon>Hypocreales</taxon>
        <taxon>Cordycipitaceae</taxon>
        <taxon>Zarea</taxon>
    </lineage>
</organism>
<evidence type="ECO:0000313" key="1">
    <source>
        <dbReference type="EMBL" id="KAJ2971238.1"/>
    </source>
</evidence>
<sequence length="129" mass="13308">MSRPSGSTSARGSGCAEAARPGSASTQNSSGTSEGRPRPGTTNRSHETGATTSNGDTPGGYQNESSHGNSSASYVGYFVVEDELAGGTPMERFLGERHDSHVTNTVSFTTEDDSWSTAAVADSDDLGQR</sequence>
<gene>
    <name evidence="1" type="ORF">NQ176_g7791</name>
</gene>
<comment type="caution">
    <text evidence="1">The sequence shown here is derived from an EMBL/GenBank/DDBJ whole genome shotgun (WGS) entry which is preliminary data.</text>
</comment>